<dbReference type="InterPro" id="IPR011642">
    <property type="entry name" value="Gate_dom"/>
</dbReference>
<evidence type="ECO:0000313" key="4">
    <source>
        <dbReference type="Proteomes" id="UP000515860"/>
    </source>
</evidence>
<feature type="transmembrane region" description="Helical" evidence="1">
    <location>
        <begin position="45"/>
        <end position="64"/>
    </location>
</feature>
<dbReference type="AlphaFoldDB" id="A0A7G9GAH6"/>
<dbReference type="Proteomes" id="UP000515860">
    <property type="component" value="Chromosome"/>
</dbReference>
<evidence type="ECO:0000256" key="1">
    <source>
        <dbReference type="SAM" id="Phobius"/>
    </source>
</evidence>
<keyword evidence="1" id="KW-0812">Transmembrane</keyword>
<feature type="transmembrane region" description="Helical" evidence="1">
    <location>
        <begin position="84"/>
        <end position="107"/>
    </location>
</feature>
<dbReference type="EMBL" id="CP060635">
    <property type="protein sequence ID" value="QNM07808.1"/>
    <property type="molecule type" value="Genomic_DNA"/>
</dbReference>
<keyword evidence="1" id="KW-0472">Membrane</keyword>
<sequence>MKILYILSDLLIPCLIFYIVSYGLISKRNIYNDFVSGAGDGLKTVVQILPTLVGLLVAVGVLRASGFLDMVAGLIGRVSEPLGFPAALVPLAIVRMFSASAATGLLLDIFKQYGTDSQIGAIGSLMMSCTETVFYTMSVYFVAAKVSKTRYTLAGALIAMTAGIVASVLLVGMGG</sequence>
<name>A0A7G9GAH6_9FIRM</name>
<evidence type="ECO:0000313" key="3">
    <source>
        <dbReference type="EMBL" id="QNM07808.1"/>
    </source>
</evidence>
<proteinExistence type="predicted"/>
<feature type="transmembrane region" description="Helical" evidence="1">
    <location>
        <begin position="153"/>
        <end position="173"/>
    </location>
</feature>
<reference evidence="3 4" key="1">
    <citation type="submission" date="2020-08" db="EMBL/GenBank/DDBJ databases">
        <authorList>
            <person name="Liu C."/>
            <person name="Sun Q."/>
        </authorList>
    </citation>
    <scope>NUCLEOTIDE SEQUENCE [LARGE SCALE GENOMIC DNA]</scope>
    <source>
        <strain evidence="3 4">NSJ-29</strain>
    </source>
</reference>
<dbReference type="InterPro" id="IPR052549">
    <property type="entry name" value="SpmB"/>
</dbReference>
<dbReference type="KEGG" id="whj:H9Q79_12915"/>
<accession>A0A7G9GAH6</accession>
<gene>
    <name evidence="3" type="ORF">H9Q79_12915</name>
</gene>
<feature type="transmembrane region" description="Helical" evidence="1">
    <location>
        <begin position="6"/>
        <end position="25"/>
    </location>
</feature>
<dbReference type="Pfam" id="PF07670">
    <property type="entry name" value="Gate"/>
    <property type="match status" value="1"/>
</dbReference>
<dbReference type="PANTHER" id="PTHR35793:SF2">
    <property type="entry name" value="INNER MEMBRANE PROTEIN YJIG"/>
    <property type="match status" value="1"/>
</dbReference>
<feature type="transmembrane region" description="Helical" evidence="1">
    <location>
        <begin position="119"/>
        <end position="141"/>
    </location>
</feature>
<dbReference type="RefSeq" id="WP_118645486.1">
    <property type="nucleotide sequence ID" value="NZ_CP060635.1"/>
</dbReference>
<protein>
    <submittedName>
        <fullName evidence="3">Spore maturation protein</fullName>
    </submittedName>
</protein>
<dbReference type="GO" id="GO:0005886">
    <property type="term" value="C:plasma membrane"/>
    <property type="evidence" value="ECO:0007669"/>
    <property type="project" value="TreeGrafter"/>
</dbReference>
<organism evidence="3 4">
    <name type="scientific">Wansuia hejianensis</name>
    <dbReference type="NCBI Taxonomy" id="2763667"/>
    <lineage>
        <taxon>Bacteria</taxon>
        <taxon>Bacillati</taxon>
        <taxon>Bacillota</taxon>
        <taxon>Clostridia</taxon>
        <taxon>Lachnospirales</taxon>
        <taxon>Lachnospiraceae</taxon>
        <taxon>Wansuia</taxon>
    </lineage>
</organism>
<keyword evidence="4" id="KW-1185">Reference proteome</keyword>
<feature type="domain" description="Nucleoside transporter/FeoB GTPase Gate" evidence="2">
    <location>
        <begin position="45"/>
        <end position="143"/>
    </location>
</feature>
<keyword evidence="1" id="KW-1133">Transmembrane helix</keyword>
<evidence type="ECO:0000259" key="2">
    <source>
        <dbReference type="Pfam" id="PF07670"/>
    </source>
</evidence>
<dbReference type="PANTHER" id="PTHR35793">
    <property type="entry name" value="INNER MEMBRANE PROTEIN YJIG"/>
    <property type="match status" value="1"/>
</dbReference>